<reference evidence="1" key="1">
    <citation type="submission" date="2009-10" db="EMBL/GenBank/DDBJ databases">
        <title>Diversity of trophic interactions inside an arsenic-rich microbial ecosystem.</title>
        <authorList>
            <person name="Bertin P.N."/>
            <person name="Heinrich-Salmeron A."/>
            <person name="Pelletier E."/>
            <person name="Goulhen-Chollet F."/>
            <person name="Arsene-Ploetze F."/>
            <person name="Gallien S."/>
            <person name="Calteau A."/>
            <person name="Vallenet D."/>
            <person name="Casiot C."/>
            <person name="Chane-Woon-Ming B."/>
            <person name="Giloteaux L."/>
            <person name="Barakat M."/>
            <person name="Bonnefoy V."/>
            <person name="Bruneel O."/>
            <person name="Chandler M."/>
            <person name="Cleiss J."/>
            <person name="Duran R."/>
            <person name="Elbaz-Poulichet F."/>
            <person name="Fonknechten N."/>
            <person name="Lauga B."/>
            <person name="Mornico D."/>
            <person name="Ortet P."/>
            <person name="Schaeffer C."/>
            <person name="Siguier P."/>
            <person name="Alexander Thil Smith A."/>
            <person name="Van Dorsselaer A."/>
            <person name="Weissenbach J."/>
            <person name="Medigue C."/>
            <person name="Le Paslier D."/>
        </authorList>
    </citation>
    <scope>NUCLEOTIDE SEQUENCE</scope>
</reference>
<name>E6PPH5_9ZZZZ</name>
<accession>E6PPH5</accession>
<dbReference type="PANTHER" id="PTHR37691:SF1">
    <property type="entry name" value="BLR3518 PROTEIN"/>
    <property type="match status" value="1"/>
</dbReference>
<protein>
    <submittedName>
        <fullName evidence="1">Uncharacterized protein</fullName>
    </submittedName>
</protein>
<dbReference type="Gene3D" id="3.40.1260.10">
    <property type="entry name" value="DsrEFH-like"/>
    <property type="match status" value="1"/>
</dbReference>
<comment type="caution">
    <text evidence="1">The sequence shown here is derived from an EMBL/GenBank/DDBJ whole genome shotgun (WGS) entry which is preliminary data.</text>
</comment>
<dbReference type="Pfam" id="PF02635">
    <property type="entry name" value="DsrE"/>
    <property type="match status" value="1"/>
</dbReference>
<dbReference type="EMBL" id="CABM01000032">
    <property type="protein sequence ID" value="CBH96828.1"/>
    <property type="molecule type" value="Genomic_DNA"/>
</dbReference>
<dbReference type="AlphaFoldDB" id="E6PPH5"/>
<gene>
    <name evidence="1" type="ORF">CARN2_2545</name>
</gene>
<dbReference type="SUPFAM" id="SSF75169">
    <property type="entry name" value="DsrEFH-like"/>
    <property type="match status" value="1"/>
</dbReference>
<sequence length="167" mass="18197">MKFIQKTFAALFFCISGISMAAAATSTDAIHVDIPVKLKQANVVFNMDHLAFLGDLPFGMDYMHLLSMRMKKDHVPGKIIGVFHGPAAYMTLNDKAYDAARHVTTGNPYAKTIAELQKEGVQIEECAVSMKGHHWGNADLLPGVLVNAGAVGRIIQLVQDGYVQIQP</sequence>
<dbReference type="InterPro" id="IPR027396">
    <property type="entry name" value="DsrEFH-like"/>
</dbReference>
<proteinExistence type="predicted"/>
<organism evidence="1">
    <name type="scientific">mine drainage metagenome</name>
    <dbReference type="NCBI Taxonomy" id="410659"/>
    <lineage>
        <taxon>unclassified sequences</taxon>
        <taxon>metagenomes</taxon>
        <taxon>ecological metagenomes</taxon>
    </lineage>
</organism>
<dbReference type="PANTHER" id="PTHR37691">
    <property type="entry name" value="BLR3518 PROTEIN"/>
    <property type="match status" value="1"/>
</dbReference>
<evidence type="ECO:0000313" key="1">
    <source>
        <dbReference type="EMBL" id="CBH96828.1"/>
    </source>
</evidence>
<dbReference type="InterPro" id="IPR003787">
    <property type="entry name" value="Sulphur_relay_DsrE/F-like"/>
</dbReference>